<dbReference type="OrthoDB" id="3259331at2"/>
<dbReference type="RefSeq" id="WP_008733931.1">
    <property type="nucleotide sequence ID" value="NZ_AKFT01000218.1"/>
</dbReference>
<gene>
    <name evidence="3" type="ORF">HMPREF1318_0244</name>
</gene>
<sequence length="245" mass="27421">MPLSRRSNGEHVNPPRTAADQDRGDEPTTYTRQHLLVVGATLLIVLAVVAVVVRPTWLPWEKETPPTSLCDGVYATSEINRLAHMQTVGYWGSGRDLCGIRTEKGAEDDSDRRIFVIRIWPLENFNTGYGIEWDRDALASDTSGDVKRFDVPDLEGEFYTWHYRAENTAYGFWVTDRFFLVVSFYNPDQQPDGPATTEQALELMPDLLSYIAHQADQHGVLPSTTPTTEPPPADPTTQPGTEPTS</sequence>
<evidence type="ECO:0000313" key="3">
    <source>
        <dbReference type="EMBL" id="EJF36494.1"/>
    </source>
</evidence>
<proteinExistence type="predicted"/>
<feature type="region of interest" description="Disordered" evidence="1">
    <location>
        <begin position="218"/>
        <end position="245"/>
    </location>
</feature>
<evidence type="ECO:0000256" key="1">
    <source>
        <dbReference type="SAM" id="MobiDB-lite"/>
    </source>
</evidence>
<keyword evidence="2" id="KW-1133">Transmembrane helix</keyword>
<organism evidence="3 4">
    <name type="scientific">Actinomyces massiliensis F0489</name>
    <dbReference type="NCBI Taxonomy" id="1125718"/>
    <lineage>
        <taxon>Bacteria</taxon>
        <taxon>Bacillati</taxon>
        <taxon>Actinomycetota</taxon>
        <taxon>Actinomycetes</taxon>
        <taxon>Actinomycetales</taxon>
        <taxon>Actinomycetaceae</taxon>
        <taxon>Actinomyces</taxon>
    </lineage>
</organism>
<keyword evidence="2" id="KW-0812">Transmembrane</keyword>
<keyword evidence="4" id="KW-1185">Reference proteome</keyword>
<feature type="transmembrane region" description="Helical" evidence="2">
    <location>
        <begin position="35"/>
        <end position="53"/>
    </location>
</feature>
<dbReference type="EMBL" id="AKFT01000218">
    <property type="protein sequence ID" value="EJF36494.1"/>
    <property type="molecule type" value="Genomic_DNA"/>
</dbReference>
<reference evidence="3 4" key="1">
    <citation type="submission" date="2012-05" db="EMBL/GenBank/DDBJ databases">
        <authorList>
            <person name="Harkins D.M."/>
            <person name="Madupu R."/>
            <person name="Durkin A.S."/>
            <person name="Torralba M."/>
            <person name="Methe B."/>
            <person name="Sutton G.G."/>
            <person name="Nelson K.E."/>
        </authorList>
    </citation>
    <scope>NUCLEOTIDE SEQUENCE [LARGE SCALE GENOMIC DNA]</scope>
    <source>
        <strain evidence="3 4">F0489</strain>
    </source>
</reference>
<evidence type="ECO:0000256" key="2">
    <source>
        <dbReference type="SAM" id="Phobius"/>
    </source>
</evidence>
<protein>
    <submittedName>
        <fullName evidence="3">Uncharacterized protein</fullName>
    </submittedName>
</protein>
<keyword evidence="2" id="KW-0472">Membrane</keyword>
<evidence type="ECO:0000313" key="4">
    <source>
        <dbReference type="Proteomes" id="UP000002941"/>
    </source>
</evidence>
<comment type="caution">
    <text evidence="3">The sequence shown here is derived from an EMBL/GenBank/DDBJ whole genome shotgun (WGS) entry which is preliminary data.</text>
</comment>
<name>J0MQH2_9ACTO</name>
<dbReference type="AlphaFoldDB" id="J0MQH2"/>
<dbReference type="Proteomes" id="UP000002941">
    <property type="component" value="Unassembled WGS sequence"/>
</dbReference>
<accession>J0MQH2</accession>
<feature type="compositionally biased region" description="Low complexity" evidence="1">
    <location>
        <begin position="235"/>
        <end position="245"/>
    </location>
</feature>
<feature type="region of interest" description="Disordered" evidence="1">
    <location>
        <begin position="1"/>
        <end position="27"/>
    </location>
</feature>